<dbReference type="AlphaFoldDB" id="A0AA35VQV9"/>
<accession>A0AA35VQV9</accession>
<name>A0AA35VQV9_9SAUR</name>
<keyword evidence="3" id="KW-1185">Reference proteome</keyword>
<dbReference type="EMBL" id="CANTUW010000948">
    <property type="protein sequence ID" value="CAI7935495.1"/>
    <property type="molecule type" value="Genomic_DNA"/>
</dbReference>
<protein>
    <submittedName>
        <fullName evidence="2">Uncharacterized protein</fullName>
    </submittedName>
</protein>
<comment type="caution">
    <text evidence="2">The sequence shown here is derived from an EMBL/GenBank/DDBJ whole genome shotgun (WGS) entry which is preliminary data.</text>
</comment>
<feature type="region of interest" description="Disordered" evidence="1">
    <location>
        <begin position="67"/>
        <end position="89"/>
    </location>
</feature>
<gene>
    <name evidence="2" type="ORF">PODLI_1B038666</name>
</gene>
<feature type="compositionally biased region" description="Basic residues" evidence="1">
    <location>
        <begin position="76"/>
        <end position="89"/>
    </location>
</feature>
<evidence type="ECO:0000313" key="2">
    <source>
        <dbReference type="EMBL" id="CAI7935495.1"/>
    </source>
</evidence>
<proteinExistence type="predicted"/>
<organism evidence="2 3">
    <name type="scientific">Podarcis lilfordi</name>
    <name type="common">Lilford's wall lizard</name>
    <dbReference type="NCBI Taxonomy" id="74358"/>
    <lineage>
        <taxon>Eukaryota</taxon>
        <taxon>Metazoa</taxon>
        <taxon>Chordata</taxon>
        <taxon>Craniata</taxon>
        <taxon>Vertebrata</taxon>
        <taxon>Euteleostomi</taxon>
        <taxon>Lepidosauria</taxon>
        <taxon>Squamata</taxon>
        <taxon>Bifurcata</taxon>
        <taxon>Unidentata</taxon>
        <taxon>Episquamata</taxon>
        <taxon>Laterata</taxon>
        <taxon>Lacertibaenia</taxon>
        <taxon>Lacertidae</taxon>
        <taxon>Podarcis</taxon>
    </lineage>
</organism>
<evidence type="ECO:0000313" key="3">
    <source>
        <dbReference type="Proteomes" id="UP001178461"/>
    </source>
</evidence>
<sequence>MQGPEMPFIRGGPGIYKVVKTSPLGHAIRGCPNLRGLPNGMLVLGHKVKAVGESMIYPSTGSCAVLKKKESDKNNKKSKRKRRRKKRLD</sequence>
<dbReference type="Proteomes" id="UP001178461">
    <property type="component" value="Unassembled WGS sequence"/>
</dbReference>
<reference evidence="2" key="1">
    <citation type="submission" date="2022-12" db="EMBL/GenBank/DDBJ databases">
        <authorList>
            <person name="Alioto T."/>
            <person name="Alioto T."/>
            <person name="Gomez Garrido J."/>
        </authorList>
    </citation>
    <scope>NUCLEOTIDE SEQUENCE</scope>
</reference>
<evidence type="ECO:0000256" key="1">
    <source>
        <dbReference type="SAM" id="MobiDB-lite"/>
    </source>
</evidence>